<keyword evidence="3" id="KW-1185">Reference proteome</keyword>
<sequence length="80" mass="9577">MDQQKNYRYMDEDISFSVSTMDVSFFVLFCFHLFISLNFFYFIIQFVQIGFEIPNAIRTTTTSITLKKFNEKLKIGTKYD</sequence>
<reference evidence="2 3" key="2">
    <citation type="journal article" date="2022" name="Mol. Biol. Evol.">
        <title>Comparative Genomics Reveals Insights into the Divergent Evolution of Astigmatic Mites and Household Pest Adaptations.</title>
        <authorList>
            <person name="Xiong Q."/>
            <person name="Wan A.T."/>
            <person name="Liu X."/>
            <person name="Fung C.S."/>
            <person name="Xiao X."/>
            <person name="Malainual N."/>
            <person name="Hou J."/>
            <person name="Wang L."/>
            <person name="Wang M."/>
            <person name="Yang K.Y."/>
            <person name="Cui Y."/>
            <person name="Leung E.L."/>
            <person name="Nong W."/>
            <person name="Shin S.K."/>
            <person name="Au S.W."/>
            <person name="Jeong K.Y."/>
            <person name="Chew F.T."/>
            <person name="Hui J.H."/>
            <person name="Leung T.F."/>
            <person name="Tungtrongchitr A."/>
            <person name="Zhong N."/>
            <person name="Liu Z."/>
            <person name="Tsui S.K."/>
        </authorList>
    </citation>
    <scope>NUCLEOTIDE SEQUENCE [LARGE SCALE GENOMIC DNA]</scope>
    <source>
        <strain evidence="2">Derp</strain>
    </source>
</reference>
<evidence type="ECO:0000256" key="1">
    <source>
        <dbReference type="SAM" id="Phobius"/>
    </source>
</evidence>
<dbReference type="EMBL" id="NJHN03000035">
    <property type="protein sequence ID" value="KAH9422819.1"/>
    <property type="molecule type" value="Genomic_DNA"/>
</dbReference>
<proteinExistence type="predicted"/>
<reference evidence="2 3" key="1">
    <citation type="journal article" date="2018" name="J. Allergy Clin. Immunol.">
        <title>High-quality assembly of Dermatophagoides pteronyssinus genome and transcriptome reveals a wide range of novel allergens.</title>
        <authorList>
            <person name="Liu X.Y."/>
            <person name="Yang K.Y."/>
            <person name="Wang M.Q."/>
            <person name="Kwok J.S."/>
            <person name="Zeng X."/>
            <person name="Yang Z."/>
            <person name="Xiao X.J."/>
            <person name="Lau C.P."/>
            <person name="Li Y."/>
            <person name="Huang Z.M."/>
            <person name="Ba J.G."/>
            <person name="Yim A.K."/>
            <person name="Ouyang C.Y."/>
            <person name="Ngai S.M."/>
            <person name="Chan T.F."/>
            <person name="Leung E.L."/>
            <person name="Liu L."/>
            <person name="Liu Z.G."/>
            <person name="Tsui S.K."/>
        </authorList>
    </citation>
    <scope>NUCLEOTIDE SEQUENCE [LARGE SCALE GENOMIC DNA]</scope>
    <source>
        <strain evidence="2">Derp</strain>
    </source>
</reference>
<accession>A0ABQ8JJS5</accession>
<comment type="caution">
    <text evidence="2">The sequence shown here is derived from an EMBL/GenBank/DDBJ whole genome shotgun (WGS) entry which is preliminary data.</text>
</comment>
<evidence type="ECO:0008006" key="4">
    <source>
        <dbReference type="Google" id="ProtNLM"/>
    </source>
</evidence>
<gene>
    <name evidence="2" type="ORF">DERP_008082</name>
</gene>
<keyword evidence="1" id="KW-0812">Transmembrane</keyword>
<dbReference type="Proteomes" id="UP000887458">
    <property type="component" value="Unassembled WGS sequence"/>
</dbReference>
<name>A0ABQ8JJS5_DERPT</name>
<organism evidence="2 3">
    <name type="scientific">Dermatophagoides pteronyssinus</name>
    <name type="common">European house dust mite</name>
    <dbReference type="NCBI Taxonomy" id="6956"/>
    <lineage>
        <taxon>Eukaryota</taxon>
        <taxon>Metazoa</taxon>
        <taxon>Ecdysozoa</taxon>
        <taxon>Arthropoda</taxon>
        <taxon>Chelicerata</taxon>
        <taxon>Arachnida</taxon>
        <taxon>Acari</taxon>
        <taxon>Acariformes</taxon>
        <taxon>Sarcoptiformes</taxon>
        <taxon>Astigmata</taxon>
        <taxon>Psoroptidia</taxon>
        <taxon>Analgoidea</taxon>
        <taxon>Pyroglyphidae</taxon>
        <taxon>Dermatophagoidinae</taxon>
        <taxon>Dermatophagoides</taxon>
    </lineage>
</organism>
<evidence type="ECO:0000313" key="3">
    <source>
        <dbReference type="Proteomes" id="UP000887458"/>
    </source>
</evidence>
<feature type="transmembrane region" description="Helical" evidence="1">
    <location>
        <begin position="23"/>
        <end position="44"/>
    </location>
</feature>
<protein>
    <recommendedName>
        <fullName evidence="4">Transmembrane protein</fullName>
    </recommendedName>
</protein>
<keyword evidence="1" id="KW-1133">Transmembrane helix</keyword>
<keyword evidence="1" id="KW-0472">Membrane</keyword>
<evidence type="ECO:0000313" key="2">
    <source>
        <dbReference type="EMBL" id="KAH9422819.1"/>
    </source>
</evidence>